<dbReference type="RefSeq" id="WP_348788097.1">
    <property type="nucleotide sequence ID" value="NZ_CP157390.1"/>
</dbReference>
<gene>
    <name evidence="1" type="ORF">AAME72_19070</name>
</gene>
<dbReference type="Pfam" id="PF01904">
    <property type="entry name" value="DUF72"/>
    <property type="match status" value="1"/>
</dbReference>
<name>A0AAU7GBU2_9MICO</name>
<sequence>MARALVGISGWTYAPWRGVFYPKGLPHRAELEYAAERMDSIEINGSFYSLQRPTSYRTWARNTPEDFVFAVKGGRYITHILRLRNCRGALANFFASGVLTLGPKLGPLLWQLPPTLQLDAEALGDFLALLPKTVAEARALARETSLEEDRTDFAADVADLPLRHAVEARHPSFTDPAFAAVAREHGVAVVVADTAGRYPVLRDVTADFVYVRLHGDEELYVSGYTPEALDRWAGDIREWLGAGLDVYAYFDNDVKVRSPVDAMALRERLA</sequence>
<dbReference type="SUPFAM" id="SSF117396">
    <property type="entry name" value="TM1631-like"/>
    <property type="match status" value="1"/>
</dbReference>
<dbReference type="AlphaFoldDB" id="A0AAU7GBU2"/>
<dbReference type="Gene3D" id="3.20.20.410">
    <property type="entry name" value="Protein of unknown function UPF0759"/>
    <property type="match status" value="1"/>
</dbReference>
<dbReference type="PANTHER" id="PTHR30348:SF4">
    <property type="entry name" value="DUF72 DOMAIN-CONTAINING PROTEIN"/>
    <property type="match status" value="1"/>
</dbReference>
<dbReference type="InterPro" id="IPR036520">
    <property type="entry name" value="UPF0759_sf"/>
</dbReference>
<dbReference type="EMBL" id="CP157390">
    <property type="protein sequence ID" value="XBM48144.1"/>
    <property type="molecule type" value="Genomic_DNA"/>
</dbReference>
<reference evidence="1" key="1">
    <citation type="submission" date="2024-05" db="EMBL/GenBank/DDBJ databases">
        <title>The Natural Products Discovery Center: Release of the First 8490 Sequenced Strains for Exploring Actinobacteria Biosynthetic Diversity.</title>
        <authorList>
            <person name="Kalkreuter E."/>
            <person name="Kautsar S.A."/>
            <person name="Yang D."/>
            <person name="Bader C.D."/>
            <person name="Teijaro C.N."/>
            <person name="Fluegel L."/>
            <person name="Davis C.M."/>
            <person name="Simpson J.R."/>
            <person name="Lauterbach L."/>
            <person name="Steele A.D."/>
            <person name="Gui C."/>
            <person name="Meng S."/>
            <person name="Li G."/>
            <person name="Viehrig K."/>
            <person name="Ye F."/>
            <person name="Su P."/>
            <person name="Kiefer A.F."/>
            <person name="Nichols A."/>
            <person name="Cepeda A.J."/>
            <person name="Yan W."/>
            <person name="Fan B."/>
            <person name="Jiang Y."/>
            <person name="Adhikari A."/>
            <person name="Zheng C.-J."/>
            <person name="Schuster L."/>
            <person name="Cowan T.M."/>
            <person name="Smanski M.J."/>
            <person name="Chevrette M.G."/>
            <person name="de Carvalho L.P.S."/>
            <person name="Shen B."/>
        </authorList>
    </citation>
    <scope>NUCLEOTIDE SEQUENCE</scope>
    <source>
        <strain evidence="1">NPDC080035</strain>
    </source>
</reference>
<evidence type="ECO:0000313" key="1">
    <source>
        <dbReference type="EMBL" id="XBM48144.1"/>
    </source>
</evidence>
<accession>A0AAU7GBU2</accession>
<protein>
    <submittedName>
        <fullName evidence="1">DUF72 domain-containing protein</fullName>
    </submittedName>
</protein>
<dbReference type="PANTHER" id="PTHR30348">
    <property type="entry name" value="UNCHARACTERIZED PROTEIN YECE"/>
    <property type="match status" value="1"/>
</dbReference>
<organism evidence="1">
    <name type="scientific">Leifsonia sp. NPDC080035</name>
    <dbReference type="NCBI Taxonomy" id="3143936"/>
    <lineage>
        <taxon>Bacteria</taxon>
        <taxon>Bacillati</taxon>
        <taxon>Actinomycetota</taxon>
        <taxon>Actinomycetes</taxon>
        <taxon>Micrococcales</taxon>
        <taxon>Microbacteriaceae</taxon>
        <taxon>Leifsonia</taxon>
    </lineage>
</organism>
<proteinExistence type="predicted"/>
<dbReference type="InterPro" id="IPR002763">
    <property type="entry name" value="DUF72"/>
</dbReference>